<organism evidence="1 2">
    <name type="scientific">Cryoendolithus antarcticus</name>
    <dbReference type="NCBI Taxonomy" id="1507870"/>
    <lineage>
        <taxon>Eukaryota</taxon>
        <taxon>Fungi</taxon>
        <taxon>Dikarya</taxon>
        <taxon>Ascomycota</taxon>
        <taxon>Pezizomycotina</taxon>
        <taxon>Dothideomycetes</taxon>
        <taxon>Dothideomycetidae</taxon>
        <taxon>Cladosporiales</taxon>
        <taxon>Cladosporiaceae</taxon>
        <taxon>Cryoendolithus</taxon>
    </lineage>
</organism>
<sequence length="563" mass="62200">MDLPIPPHLRGPQAYTQAEIPPFVQYTSPVPTSTSSIGGPPLPLNLVARICFFITAPGDIARLTRTSRLLYYMCFPQLYQTVSLHSYAEIRYLNGRPEGFGSGSPLMMALNGLVTGTQAAVVQSLRLWGEWQEVGVEDFAKGRVPDNGMMLNILLRACVDKMPKLQHFAWELDCKPLKTLYQGLSMNSTLTKLTIRFPKSRLPRPSVIIPAMPRLNELKVMDIDPLCCPDDISLLLLGSKQLDDLRMHFSPRMRAEAEPTLNFETFWGRCWSAGYVPKLKHLGMQNWYGANNAGWTNLVDMPTLTSGCLLDCFGGATGGSANVYVDDTWKAIPPRKNGHFRTVRINEFSPSLVELVATSSGLENVYIVNTTTFSPVNSPATSTPGTLPTPDLSPSPDALTLSSIGASYISALTQSHGSTLRHILLSDKWPLSSTQLSSLVRLCPDLDQLGFALGFSETTTVRLLIPFLPKLYAMRILDNEQLRRNDANVTDEERKIAMGRDMAEIEMSSLRWIGVGDIVYEAKGMLDDPESPCGMRREIVNVNREKVEGVEIWGLATGDLMAG</sequence>
<protein>
    <submittedName>
        <fullName evidence="1">Uncharacterized protein</fullName>
    </submittedName>
</protein>
<name>A0A1V8TBX0_9PEZI</name>
<dbReference type="AlphaFoldDB" id="A0A1V8TBX0"/>
<gene>
    <name evidence="1" type="ORF">B0A48_05664</name>
</gene>
<dbReference type="OrthoDB" id="5311681at2759"/>
<reference evidence="2" key="1">
    <citation type="submission" date="2017-03" db="EMBL/GenBank/DDBJ databases">
        <title>Genomes of endolithic fungi from Antarctica.</title>
        <authorList>
            <person name="Coleine C."/>
            <person name="Masonjones S."/>
            <person name="Stajich J.E."/>
        </authorList>
    </citation>
    <scope>NUCLEOTIDE SEQUENCE [LARGE SCALE GENOMIC DNA]</scope>
    <source>
        <strain evidence="2">CCFEE 5527</strain>
    </source>
</reference>
<dbReference type="InParanoid" id="A0A1V8TBX0"/>
<comment type="caution">
    <text evidence="1">The sequence shown here is derived from an EMBL/GenBank/DDBJ whole genome shotgun (WGS) entry which is preliminary data.</text>
</comment>
<keyword evidence="2" id="KW-1185">Reference proteome</keyword>
<dbReference type="EMBL" id="NAJO01000011">
    <property type="protein sequence ID" value="OQO08774.1"/>
    <property type="molecule type" value="Genomic_DNA"/>
</dbReference>
<proteinExistence type="predicted"/>
<dbReference type="Proteomes" id="UP000192596">
    <property type="component" value="Unassembled WGS sequence"/>
</dbReference>
<evidence type="ECO:0000313" key="1">
    <source>
        <dbReference type="EMBL" id="OQO08774.1"/>
    </source>
</evidence>
<accession>A0A1V8TBX0</accession>
<evidence type="ECO:0000313" key="2">
    <source>
        <dbReference type="Proteomes" id="UP000192596"/>
    </source>
</evidence>
<dbReference type="STRING" id="1507870.A0A1V8TBX0"/>